<gene>
    <name evidence="2" type="ORF">C7999DRAFT_27608</name>
</gene>
<sequence length="233" mass="25355">MLIKPPAPFTTPCRKPHLHTRKNHDTYNGILHIPQATHVQITTNTTTPNTTNTATVATTEANIQWLVNSRTTGAANPRAATAPTYIVTLSYPHNRACELRRSADDLLALRRALVSAMCRLQQKREGKSRNNNNNNNNSSSSSSSSRVDGKNAGNSNGSRTGIVVPAATQRCACSCSCCCCPCDWLRPDVRLAREVNELLEKALKMIADGKGVVAMRLAVERFLRRRIGDCGGG</sequence>
<feature type="compositionally biased region" description="Low complexity" evidence="1">
    <location>
        <begin position="130"/>
        <end position="145"/>
    </location>
</feature>
<proteinExistence type="predicted"/>
<name>A0AAN7D1F5_9PEZI</name>
<accession>A0AAN7D1F5</accession>
<dbReference type="EMBL" id="MU857603">
    <property type="protein sequence ID" value="KAK4251920.1"/>
    <property type="molecule type" value="Genomic_DNA"/>
</dbReference>
<keyword evidence="3" id="KW-1185">Reference proteome</keyword>
<evidence type="ECO:0000313" key="3">
    <source>
        <dbReference type="Proteomes" id="UP001303647"/>
    </source>
</evidence>
<reference evidence="2" key="2">
    <citation type="submission" date="2023-05" db="EMBL/GenBank/DDBJ databases">
        <authorList>
            <consortium name="Lawrence Berkeley National Laboratory"/>
            <person name="Steindorff A."/>
            <person name="Hensen N."/>
            <person name="Bonometti L."/>
            <person name="Westerberg I."/>
            <person name="Brannstrom I.O."/>
            <person name="Guillou S."/>
            <person name="Cros-Aarteil S."/>
            <person name="Calhoun S."/>
            <person name="Haridas S."/>
            <person name="Kuo A."/>
            <person name="Mondo S."/>
            <person name="Pangilinan J."/>
            <person name="Riley R."/>
            <person name="Labutti K."/>
            <person name="Andreopoulos B."/>
            <person name="Lipzen A."/>
            <person name="Chen C."/>
            <person name="Yanf M."/>
            <person name="Daum C."/>
            <person name="Ng V."/>
            <person name="Clum A."/>
            <person name="Ohm R."/>
            <person name="Martin F."/>
            <person name="Silar P."/>
            <person name="Natvig D."/>
            <person name="Lalanne C."/>
            <person name="Gautier V."/>
            <person name="Ament-Velasquez S.L."/>
            <person name="Kruys A."/>
            <person name="Hutchinson M.I."/>
            <person name="Powell A.J."/>
            <person name="Barry K."/>
            <person name="Miller A.N."/>
            <person name="Grigoriev I.V."/>
            <person name="Debuchy R."/>
            <person name="Gladieux P."/>
            <person name="Thoren M.H."/>
            <person name="Johannesson H."/>
        </authorList>
    </citation>
    <scope>NUCLEOTIDE SEQUENCE</scope>
    <source>
        <strain evidence="2">CBS 359.72</strain>
    </source>
</reference>
<evidence type="ECO:0000313" key="2">
    <source>
        <dbReference type="EMBL" id="KAK4251920.1"/>
    </source>
</evidence>
<protein>
    <submittedName>
        <fullName evidence="2">Uncharacterized protein</fullName>
    </submittedName>
</protein>
<dbReference type="Proteomes" id="UP001303647">
    <property type="component" value="Unassembled WGS sequence"/>
</dbReference>
<organism evidence="2 3">
    <name type="scientific">Corynascus novoguineensis</name>
    <dbReference type="NCBI Taxonomy" id="1126955"/>
    <lineage>
        <taxon>Eukaryota</taxon>
        <taxon>Fungi</taxon>
        <taxon>Dikarya</taxon>
        <taxon>Ascomycota</taxon>
        <taxon>Pezizomycotina</taxon>
        <taxon>Sordariomycetes</taxon>
        <taxon>Sordariomycetidae</taxon>
        <taxon>Sordariales</taxon>
        <taxon>Chaetomiaceae</taxon>
        <taxon>Corynascus</taxon>
    </lineage>
</organism>
<dbReference type="AlphaFoldDB" id="A0AAN7D1F5"/>
<reference evidence="2" key="1">
    <citation type="journal article" date="2023" name="Mol. Phylogenet. Evol.">
        <title>Genome-scale phylogeny and comparative genomics of the fungal order Sordariales.</title>
        <authorList>
            <person name="Hensen N."/>
            <person name="Bonometti L."/>
            <person name="Westerberg I."/>
            <person name="Brannstrom I.O."/>
            <person name="Guillou S."/>
            <person name="Cros-Aarteil S."/>
            <person name="Calhoun S."/>
            <person name="Haridas S."/>
            <person name="Kuo A."/>
            <person name="Mondo S."/>
            <person name="Pangilinan J."/>
            <person name="Riley R."/>
            <person name="LaButti K."/>
            <person name="Andreopoulos B."/>
            <person name="Lipzen A."/>
            <person name="Chen C."/>
            <person name="Yan M."/>
            <person name="Daum C."/>
            <person name="Ng V."/>
            <person name="Clum A."/>
            <person name="Steindorff A."/>
            <person name="Ohm R.A."/>
            <person name="Martin F."/>
            <person name="Silar P."/>
            <person name="Natvig D.O."/>
            <person name="Lalanne C."/>
            <person name="Gautier V."/>
            <person name="Ament-Velasquez S.L."/>
            <person name="Kruys A."/>
            <person name="Hutchinson M.I."/>
            <person name="Powell A.J."/>
            <person name="Barry K."/>
            <person name="Miller A.N."/>
            <person name="Grigoriev I.V."/>
            <person name="Debuchy R."/>
            <person name="Gladieux P."/>
            <person name="Hiltunen Thoren M."/>
            <person name="Johannesson H."/>
        </authorList>
    </citation>
    <scope>NUCLEOTIDE SEQUENCE</scope>
    <source>
        <strain evidence="2">CBS 359.72</strain>
    </source>
</reference>
<comment type="caution">
    <text evidence="2">The sequence shown here is derived from an EMBL/GenBank/DDBJ whole genome shotgun (WGS) entry which is preliminary data.</text>
</comment>
<evidence type="ECO:0000256" key="1">
    <source>
        <dbReference type="SAM" id="MobiDB-lite"/>
    </source>
</evidence>
<feature type="region of interest" description="Disordered" evidence="1">
    <location>
        <begin position="121"/>
        <end position="159"/>
    </location>
</feature>